<evidence type="ECO:0000313" key="2">
    <source>
        <dbReference type="EMBL" id="CDF82629.1"/>
    </source>
</evidence>
<dbReference type="EMBL" id="HG322950">
    <property type="protein sequence ID" value="CDF82629.1"/>
    <property type="molecule type" value="Genomic_DNA"/>
</dbReference>
<sequence length="54" mass="5738">MHTSTLHALPSCTPTRVFELRRAAQAMGVRYIPGKPRLNSTKAAPSTPFGGDAA</sequence>
<reference evidence="2 3" key="2">
    <citation type="submission" date="2014-05" db="EMBL/GenBank/DDBJ databases">
        <title>Genome sequence of the 3-chlorobenzoate degrading bacterium Pseudomonas knackmussii B13 shows multiple evidence for horizontal gene transfer.</title>
        <authorList>
            <person name="Miyazaki R."/>
            <person name="Bertelli C."/>
            <person name="Falquet L."/>
            <person name="Robinson-Rechavi M."/>
            <person name="Gharib W."/>
            <person name="Roy S."/>
            <person name="Van der Meer J.R."/>
        </authorList>
    </citation>
    <scope>NUCLEOTIDE SEQUENCE [LARGE SCALE GENOMIC DNA]</scope>
    <source>
        <strain evidence="2 3">B13</strain>
    </source>
</reference>
<evidence type="ECO:0000313" key="3">
    <source>
        <dbReference type="Proteomes" id="UP000025241"/>
    </source>
</evidence>
<dbReference type="AlphaFoldDB" id="A0A024HDH6"/>
<dbReference type="STRING" id="1301098.PKB_1264"/>
<proteinExistence type="predicted"/>
<dbReference type="Proteomes" id="UP000025241">
    <property type="component" value="Chromosome I"/>
</dbReference>
<dbReference type="HOGENOM" id="CLU_3047027_0_0_6"/>
<reference evidence="2 3" key="1">
    <citation type="submission" date="2013-03" db="EMBL/GenBank/DDBJ databases">
        <authorList>
            <person name="Linke B."/>
        </authorList>
    </citation>
    <scope>NUCLEOTIDE SEQUENCE [LARGE SCALE GENOMIC DNA]</scope>
    <source>
        <strain evidence="2 3">B13</strain>
    </source>
</reference>
<feature type="region of interest" description="Disordered" evidence="1">
    <location>
        <begin position="34"/>
        <end position="54"/>
    </location>
</feature>
<accession>A0A024HDH6</accession>
<evidence type="ECO:0000256" key="1">
    <source>
        <dbReference type="SAM" id="MobiDB-lite"/>
    </source>
</evidence>
<gene>
    <name evidence="2" type="ORF">PKB_1264</name>
</gene>
<name>A0A024HDH6_PSEKB</name>
<dbReference type="KEGG" id="pkc:PKB_1264"/>
<organism evidence="2 3">
    <name type="scientific">Pseudomonas knackmussii (strain DSM 6978 / CCUG 54928 / LMG 23759 / B13)</name>
    <dbReference type="NCBI Taxonomy" id="1301098"/>
    <lineage>
        <taxon>Bacteria</taxon>
        <taxon>Pseudomonadati</taxon>
        <taxon>Pseudomonadota</taxon>
        <taxon>Gammaproteobacteria</taxon>
        <taxon>Pseudomonadales</taxon>
        <taxon>Pseudomonadaceae</taxon>
        <taxon>Pseudomonas</taxon>
    </lineage>
</organism>
<keyword evidence="3" id="KW-1185">Reference proteome</keyword>
<protein>
    <submittedName>
        <fullName evidence="2">Uncharacterized protein</fullName>
    </submittedName>
</protein>